<dbReference type="AlphaFoldDB" id="A0A841K1R8"/>
<name>A0A841K1R8_9BACT</name>
<accession>A0A841K1R8</accession>
<reference evidence="1 2" key="1">
    <citation type="submission" date="2020-08" db="EMBL/GenBank/DDBJ databases">
        <title>Genomic Encyclopedia of Type Strains, Phase IV (KMG-IV): sequencing the most valuable type-strain genomes for metagenomic binning, comparative biology and taxonomic classification.</title>
        <authorList>
            <person name="Goeker M."/>
        </authorList>
    </citation>
    <scope>NUCLEOTIDE SEQUENCE [LARGE SCALE GENOMIC DNA]</scope>
    <source>
        <strain evidence="1 2">DSM 103733</strain>
    </source>
</reference>
<organism evidence="1 2">
    <name type="scientific">Silvibacterium bohemicum</name>
    <dbReference type="NCBI Taxonomy" id="1577686"/>
    <lineage>
        <taxon>Bacteria</taxon>
        <taxon>Pseudomonadati</taxon>
        <taxon>Acidobacteriota</taxon>
        <taxon>Terriglobia</taxon>
        <taxon>Terriglobales</taxon>
        <taxon>Acidobacteriaceae</taxon>
        <taxon>Silvibacterium</taxon>
    </lineage>
</organism>
<protein>
    <submittedName>
        <fullName evidence="1">Uncharacterized protein</fullName>
    </submittedName>
</protein>
<dbReference type="OrthoDB" id="118450at2"/>
<proteinExistence type="predicted"/>
<dbReference type="Proteomes" id="UP000538666">
    <property type="component" value="Unassembled WGS sequence"/>
</dbReference>
<dbReference type="Pfam" id="PF22478">
    <property type="entry name" value="DUF6982"/>
    <property type="match status" value="1"/>
</dbReference>
<gene>
    <name evidence="1" type="ORF">HNQ77_004516</name>
</gene>
<dbReference type="EMBL" id="JACHEK010000010">
    <property type="protein sequence ID" value="MBB6146537.1"/>
    <property type="molecule type" value="Genomic_DNA"/>
</dbReference>
<evidence type="ECO:0000313" key="2">
    <source>
        <dbReference type="Proteomes" id="UP000538666"/>
    </source>
</evidence>
<dbReference type="RefSeq" id="WP_156186026.1">
    <property type="nucleotide sequence ID" value="NZ_JACHEK010000010.1"/>
</dbReference>
<dbReference type="InterPro" id="IPR054251">
    <property type="entry name" value="DUF6982"/>
</dbReference>
<comment type="caution">
    <text evidence="1">The sequence shown here is derived from an EMBL/GenBank/DDBJ whole genome shotgun (WGS) entry which is preliminary data.</text>
</comment>
<sequence>MSSSRKKAIVRKFTRDWVAGYLPSDGFVHGAAVELLDLDGKVTAIDLEQVKWVCFVRDFNSGEPSNPERLLRKTFAGRPRTAGLFVRAKLTDGDVMEGLAANDLSLVASQGVFLTPPDTRSNTQRLWIPAAALSELEVVALIGGAPKAKPAVRVVDETQEKLF</sequence>
<keyword evidence="2" id="KW-1185">Reference proteome</keyword>
<evidence type="ECO:0000313" key="1">
    <source>
        <dbReference type="EMBL" id="MBB6146537.1"/>
    </source>
</evidence>